<name>A0ABU9BV22_9BURK</name>
<accession>A0ABU9BV22</accession>
<keyword evidence="6 8" id="KW-1133">Transmembrane helix</keyword>
<evidence type="ECO:0000256" key="3">
    <source>
        <dbReference type="ARBA" id="ARBA00022676"/>
    </source>
</evidence>
<dbReference type="PANTHER" id="PTHR33908:SF3">
    <property type="entry name" value="UNDECAPRENYL PHOSPHATE-ALPHA-4-AMINO-4-DEOXY-L-ARABINOSE ARABINOSYL TRANSFERASE"/>
    <property type="match status" value="1"/>
</dbReference>
<evidence type="ECO:0000256" key="6">
    <source>
        <dbReference type="ARBA" id="ARBA00022989"/>
    </source>
</evidence>
<evidence type="ECO:0000256" key="4">
    <source>
        <dbReference type="ARBA" id="ARBA00022679"/>
    </source>
</evidence>
<dbReference type="Proteomes" id="UP001371218">
    <property type="component" value="Unassembled WGS sequence"/>
</dbReference>
<organism evidence="10 11">
    <name type="scientific">Ideonella lacteola</name>
    <dbReference type="NCBI Taxonomy" id="2984193"/>
    <lineage>
        <taxon>Bacteria</taxon>
        <taxon>Pseudomonadati</taxon>
        <taxon>Pseudomonadota</taxon>
        <taxon>Betaproteobacteria</taxon>
        <taxon>Burkholderiales</taxon>
        <taxon>Sphaerotilaceae</taxon>
        <taxon>Ideonella</taxon>
    </lineage>
</organism>
<keyword evidence="5 8" id="KW-0812">Transmembrane</keyword>
<comment type="subcellular location">
    <subcellularLocation>
        <location evidence="1">Cell membrane</location>
        <topology evidence="1">Multi-pass membrane protein</topology>
    </subcellularLocation>
</comment>
<feature type="transmembrane region" description="Helical" evidence="8">
    <location>
        <begin position="104"/>
        <end position="120"/>
    </location>
</feature>
<dbReference type="Pfam" id="PF13231">
    <property type="entry name" value="PMT_2"/>
    <property type="match status" value="1"/>
</dbReference>
<keyword evidence="7 8" id="KW-0472">Membrane</keyword>
<feature type="transmembrane region" description="Helical" evidence="8">
    <location>
        <begin position="275"/>
        <end position="298"/>
    </location>
</feature>
<feature type="domain" description="Glycosyltransferase RgtA/B/C/D-like" evidence="9">
    <location>
        <begin position="76"/>
        <end position="215"/>
    </location>
</feature>
<keyword evidence="2" id="KW-1003">Cell membrane</keyword>
<feature type="transmembrane region" description="Helical" evidence="8">
    <location>
        <begin position="180"/>
        <end position="207"/>
    </location>
</feature>
<evidence type="ECO:0000313" key="11">
    <source>
        <dbReference type="Proteomes" id="UP001371218"/>
    </source>
</evidence>
<dbReference type="EMBL" id="JBBUTG010000011">
    <property type="protein sequence ID" value="MEK8032717.1"/>
    <property type="molecule type" value="Genomic_DNA"/>
</dbReference>
<evidence type="ECO:0000256" key="5">
    <source>
        <dbReference type="ARBA" id="ARBA00022692"/>
    </source>
</evidence>
<keyword evidence="3 10" id="KW-0328">Glycosyltransferase</keyword>
<feature type="transmembrane region" description="Helical" evidence="8">
    <location>
        <begin position="219"/>
        <end position="241"/>
    </location>
</feature>
<dbReference type="EC" id="2.4.-.-" evidence="10"/>
<dbReference type="InterPro" id="IPR050297">
    <property type="entry name" value="LipidA_mod_glycosyltrf_83"/>
</dbReference>
<dbReference type="GO" id="GO:0016757">
    <property type="term" value="F:glycosyltransferase activity"/>
    <property type="evidence" value="ECO:0007669"/>
    <property type="project" value="UniProtKB-KW"/>
</dbReference>
<evidence type="ECO:0000256" key="2">
    <source>
        <dbReference type="ARBA" id="ARBA00022475"/>
    </source>
</evidence>
<comment type="caution">
    <text evidence="10">The sequence shown here is derived from an EMBL/GenBank/DDBJ whole genome shotgun (WGS) entry which is preliminary data.</text>
</comment>
<gene>
    <name evidence="10" type="ORF">AACH06_18000</name>
</gene>
<evidence type="ECO:0000256" key="1">
    <source>
        <dbReference type="ARBA" id="ARBA00004651"/>
    </source>
</evidence>
<evidence type="ECO:0000256" key="7">
    <source>
        <dbReference type="ARBA" id="ARBA00023136"/>
    </source>
</evidence>
<evidence type="ECO:0000256" key="8">
    <source>
        <dbReference type="SAM" id="Phobius"/>
    </source>
</evidence>
<evidence type="ECO:0000259" key="9">
    <source>
        <dbReference type="Pfam" id="PF13231"/>
    </source>
</evidence>
<feature type="transmembrane region" description="Helical" evidence="8">
    <location>
        <begin position="432"/>
        <end position="453"/>
    </location>
</feature>
<dbReference type="RefSeq" id="WP_341427132.1">
    <property type="nucleotide sequence ID" value="NZ_JBBUTG010000011.1"/>
</dbReference>
<feature type="transmembrane region" description="Helical" evidence="8">
    <location>
        <begin position="126"/>
        <end position="144"/>
    </location>
</feature>
<feature type="transmembrane region" description="Helical" evidence="8">
    <location>
        <begin position="402"/>
        <end position="420"/>
    </location>
</feature>
<keyword evidence="4 10" id="KW-0808">Transferase</keyword>
<sequence>MNAPTAYAAGPSGHPQPLRRRMPWALALALLLLAVFQLGGAPLFDVDEGAFSEATREMLQSGDWGHTTLNGEDRFDKPILVYWLQAVSVSVFGLNEFGLRLPSALCAWGWALSLFALARPRLGERTAISAALMLATSLGVLAIGRAATADALLNFLLMMAIADAWRWLESEDKAPLRRAFAWMGLGLLAKGPVAVLVPVAAAGMWLITGWDARAAWRRIVQAITDGPAWALLVGIAAPWYAYALHRHGQAFIDGFFVRHNLARYSSAMEQHGGGVGYYLGVLPLLLLPWAPLLLAVLWRAKSHWQQPFGRFLLGWGGFVLVFFSLSGTKLPHYVLYGATPFVLLMAVELERCGPRMRWALALAALLLLAAFVLPTWFLPAIANMVKQPEYRALLAHPPSPTGLMMAGVVAAGVIIGFAVAPARLRDGLAPSATPLLSACVVALVLLGFGLPWWGTLLQGPVRDAGVLARDRPELAVQWKLHKPSFALYRGQPAPRRAPRPGELALVQVEHLKKLPPDEANAYEMVFEERGFALIRWRGAP</sequence>
<dbReference type="PANTHER" id="PTHR33908">
    <property type="entry name" value="MANNOSYLTRANSFERASE YKCB-RELATED"/>
    <property type="match status" value="1"/>
</dbReference>
<proteinExistence type="predicted"/>
<feature type="transmembrane region" description="Helical" evidence="8">
    <location>
        <begin position="358"/>
        <end position="382"/>
    </location>
</feature>
<feature type="transmembrane region" description="Helical" evidence="8">
    <location>
        <begin position="310"/>
        <end position="327"/>
    </location>
</feature>
<feature type="transmembrane region" description="Helical" evidence="8">
    <location>
        <begin position="333"/>
        <end position="349"/>
    </location>
</feature>
<reference evidence="10 11" key="1">
    <citation type="submission" date="2024-04" db="EMBL/GenBank/DDBJ databases">
        <title>Novel species of the genus Ideonella isolated from streams.</title>
        <authorList>
            <person name="Lu H."/>
        </authorList>
    </citation>
    <scope>NUCLEOTIDE SEQUENCE [LARGE SCALE GENOMIC DNA]</scope>
    <source>
        <strain evidence="10 11">DXS29W</strain>
    </source>
</reference>
<protein>
    <submittedName>
        <fullName evidence="10">Glycosyltransferase family 39 protein</fullName>
        <ecNumber evidence="10">2.4.-.-</ecNumber>
    </submittedName>
</protein>
<keyword evidence="11" id="KW-1185">Reference proteome</keyword>
<evidence type="ECO:0000313" key="10">
    <source>
        <dbReference type="EMBL" id="MEK8032717.1"/>
    </source>
</evidence>
<dbReference type="InterPro" id="IPR038731">
    <property type="entry name" value="RgtA/B/C-like"/>
</dbReference>